<proteinExistence type="inferred from homology"/>
<dbReference type="InterPro" id="IPR013325">
    <property type="entry name" value="RNA_pol_sigma_r2"/>
</dbReference>
<evidence type="ECO:0000313" key="8">
    <source>
        <dbReference type="Proteomes" id="UP000321225"/>
    </source>
</evidence>
<dbReference type="InterPro" id="IPR039425">
    <property type="entry name" value="RNA_pol_sigma-70-like"/>
</dbReference>
<dbReference type="PANTHER" id="PTHR43133:SF8">
    <property type="entry name" value="RNA POLYMERASE SIGMA FACTOR HI_1459-RELATED"/>
    <property type="match status" value="1"/>
</dbReference>
<dbReference type="Proteomes" id="UP000321225">
    <property type="component" value="Unassembled WGS sequence"/>
</dbReference>
<gene>
    <name evidence="7" type="primary">rpoE</name>
    <name evidence="7" type="ORF">MAE01_16930</name>
</gene>
<evidence type="ECO:0000256" key="5">
    <source>
        <dbReference type="ARBA" id="ARBA00023163"/>
    </source>
</evidence>
<protein>
    <submittedName>
        <fullName evidence="7">DNA-directed RNA polymerase sigma-70 factor</fullName>
    </submittedName>
</protein>
<dbReference type="GO" id="GO:0016987">
    <property type="term" value="F:sigma factor activity"/>
    <property type="evidence" value="ECO:0007669"/>
    <property type="project" value="UniProtKB-KW"/>
</dbReference>
<keyword evidence="4" id="KW-0238">DNA-binding</keyword>
<dbReference type="Pfam" id="PF04542">
    <property type="entry name" value="Sigma70_r2"/>
    <property type="match status" value="1"/>
</dbReference>
<dbReference type="SUPFAM" id="SSF88946">
    <property type="entry name" value="Sigma2 domain of RNA polymerase sigma factors"/>
    <property type="match status" value="1"/>
</dbReference>
<dbReference type="NCBIfam" id="TIGR02937">
    <property type="entry name" value="sigma70-ECF"/>
    <property type="match status" value="1"/>
</dbReference>
<dbReference type="InterPro" id="IPR007627">
    <property type="entry name" value="RNA_pol_sigma70_r2"/>
</dbReference>
<keyword evidence="3" id="KW-0731">Sigma factor</keyword>
<dbReference type="InterPro" id="IPR036388">
    <property type="entry name" value="WH-like_DNA-bd_sf"/>
</dbReference>
<evidence type="ECO:0000256" key="3">
    <source>
        <dbReference type="ARBA" id="ARBA00023082"/>
    </source>
</evidence>
<keyword evidence="2" id="KW-0805">Transcription regulation</keyword>
<name>A0A511AKU9_9MICO</name>
<evidence type="ECO:0000259" key="6">
    <source>
        <dbReference type="Pfam" id="PF04542"/>
    </source>
</evidence>
<comment type="similarity">
    <text evidence="1">Belongs to the sigma-70 factor family. ECF subfamily.</text>
</comment>
<dbReference type="GO" id="GO:0006352">
    <property type="term" value="P:DNA-templated transcription initiation"/>
    <property type="evidence" value="ECO:0007669"/>
    <property type="project" value="InterPro"/>
</dbReference>
<dbReference type="RefSeq" id="WP_229718264.1">
    <property type="nucleotide sequence ID" value="NZ_BJUW01000006.1"/>
</dbReference>
<dbReference type="InterPro" id="IPR014284">
    <property type="entry name" value="RNA_pol_sigma-70_dom"/>
</dbReference>
<dbReference type="SUPFAM" id="SSF88659">
    <property type="entry name" value="Sigma3 and sigma4 domains of RNA polymerase sigma factors"/>
    <property type="match status" value="1"/>
</dbReference>
<dbReference type="AlphaFoldDB" id="A0A511AKU9"/>
<organism evidence="7 8">
    <name type="scientific">Microbacterium aerolatum</name>
    <dbReference type="NCBI Taxonomy" id="153731"/>
    <lineage>
        <taxon>Bacteria</taxon>
        <taxon>Bacillati</taxon>
        <taxon>Actinomycetota</taxon>
        <taxon>Actinomycetes</taxon>
        <taxon>Micrococcales</taxon>
        <taxon>Microbacteriaceae</taxon>
        <taxon>Microbacterium</taxon>
    </lineage>
</organism>
<dbReference type="Gene3D" id="1.10.1740.10">
    <property type="match status" value="1"/>
</dbReference>
<feature type="domain" description="RNA polymerase sigma-70 region 2" evidence="6">
    <location>
        <begin position="38"/>
        <end position="104"/>
    </location>
</feature>
<dbReference type="Gene3D" id="1.10.10.10">
    <property type="entry name" value="Winged helix-like DNA-binding domain superfamily/Winged helix DNA-binding domain"/>
    <property type="match status" value="1"/>
</dbReference>
<dbReference type="InterPro" id="IPR013324">
    <property type="entry name" value="RNA_pol_sigma_r3/r4-like"/>
</dbReference>
<evidence type="ECO:0000256" key="4">
    <source>
        <dbReference type="ARBA" id="ARBA00023125"/>
    </source>
</evidence>
<dbReference type="EMBL" id="BJUW01000006">
    <property type="protein sequence ID" value="GEK86517.1"/>
    <property type="molecule type" value="Genomic_DNA"/>
</dbReference>
<dbReference type="PANTHER" id="PTHR43133">
    <property type="entry name" value="RNA POLYMERASE ECF-TYPE SIGMA FACTO"/>
    <property type="match status" value="1"/>
</dbReference>
<keyword evidence="8" id="KW-1185">Reference proteome</keyword>
<keyword evidence="5" id="KW-0804">Transcription</keyword>
<dbReference type="GO" id="GO:0003677">
    <property type="term" value="F:DNA binding"/>
    <property type="evidence" value="ECO:0007669"/>
    <property type="project" value="UniProtKB-KW"/>
</dbReference>
<accession>A0A511AKU9</accession>
<comment type="caution">
    <text evidence="7">The sequence shown here is derived from an EMBL/GenBank/DDBJ whole genome shotgun (WGS) entry which is preliminary data.</text>
</comment>
<sequence>MTDPSPGGAVSDGSARWERAADLFADWRSGNGRAMDDLVRLMTPVLWHVVRAYGLERTLAEDVVQTTWLALVRSHEKISDFRAISGWLTMTARREAWKVSKSHRRTDATSDEVLEPMLPTQESAETEVAASDESRRIWKAVAALDERCRRLLRVIAFDDRPDYAALATELEMPVGSIGPTRRRCLVKLRTQLTHRGDFGEGGRDD</sequence>
<evidence type="ECO:0000256" key="2">
    <source>
        <dbReference type="ARBA" id="ARBA00023015"/>
    </source>
</evidence>
<evidence type="ECO:0000256" key="1">
    <source>
        <dbReference type="ARBA" id="ARBA00010641"/>
    </source>
</evidence>
<evidence type="ECO:0000313" key="7">
    <source>
        <dbReference type="EMBL" id="GEK86517.1"/>
    </source>
</evidence>
<keyword evidence="7" id="KW-0240">DNA-directed RNA polymerase</keyword>
<dbReference type="GO" id="GO:0000428">
    <property type="term" value="C:DNA-directed RNA polymerase complex"/>
    <property type="evidence" value="ECO:0007669"/>
    <property type="project" value="UniProtKB-KW"/>
</dbReference>
<reference evidence="7 8" key="1">
    <citation type="submission" date="2019-07" db="EMBL/GenBank/DDBJ databases">
        <title>Whole genome shotgun sequence of Microbacterium aerolatum NBRC 103071.</title>
        <authorList>
            <person name="Hosoyama A."/>
            <person name="Uohara A."/>
            <person name="Ohji S."/>
            <person name="Ichikawa N."/>
        </authorList>
    </citation>
    <scope>NUCLEOTIDE SEQUENCE [LARGE SCALE GENOMIC DNA]</scope>
    <source>
        <strain evidence="7 8">NBRC 103071</strain>
    </source>
</reference>